<protein>
    <recommendedName>
        <fullName evidence="3">Nucleotide-binding protein GKIL_0372</fullName>
    </recommendedName>
</protein>
<dbReference type="PANTHER" id="PTHR30476:SF0">
    <property type="entry name" value="UPF0234 PROTEIN YAJQ"/>
    <property type="match status" value="1"/>
</dbReference>
<keyword evidence="5" id="KW-1185">Reference proteome</keyword>
<evidence type="ECO:0000256" key="3">
    <source>
        <dbReference type="HAMAP-Rule" id="MF_00632"/>
    </source>
</evidence>
<dbReference type="KEGG" id="glj:GKIL_0372"/>
<organism evidence="4 5">
    <name type="scientific">Gloeobacter kilaueensis (strain ATCC BAA-2537 / CCAP 1431/1 / ULC 316 / JS1)</name>
    <dbReference type="NCBI Taxonomy" id="1183438"/>
    <lineage>
        <taxon>Bacteria</taxon>
        <taxon>Bacillati</taxon>
        <taxon>Cyanobacteriota</taxon>
        <taxon>Cyanophyceae</taxon>
        <taxon>Gloeobacterales</taxon>
        <taxon>Gloeobacteraceae</taxon>
        <taxon>Gloeobacter</taxon>
    </lineage>
</organism>
<dbReference type="OrthoDB" id="9801447at2"/>
<comment type="similarity">
    <text evidence="2 3">Belongs to the YajQ family.</text>
</comment>
<evidence type="ECO:0000256" key="2">
    <source>
        <dbReference type="ARBA" id="ARBA00093450"/>
    </source>
</evidence>
<dbReference type="eggNOG" id="COG1666">
    <property type="taxonomic scope" value="Bacteria"/>
</dbReference>
<dbReference type="Gene3D" id="3.30.70.860">
    <property type="match status" value="1"/>
</dbReference>
<dbReference type="GO" id="GO:0005829">
    <property type="term" value="C:cytosol"/>
    <property type="evidence" value="ECO:0007669"/>
    <property type="project" value="TreeGrafter"/>
</dbReference>
<reference evidence="4 5" key="1">
    <citation type="journal article" date="2013" name="PLoS ONE">
        <title>Cultivation and Complete Genome Sequencing of Gloeobacter kilaueensis sp. nov., from a Lava Cave in Kilauea Caldera, Hawai'i.</title>
        <authorList>
            <person name="Saw J.H."/>
            <person name="Schatz M."/>
            <person name="Brown M.V."/>
            <person name="Kunkel D.D."/>
            <person name="Foster J.S."/>
            <person name="Shick H."/>
            <person name="Christensen S."/>
            <person name="Hou S."/>
            <person name="Wan X."/>
            <person name="Donachie S.P."/>
        </authorList>
    </citation>
    <scope>NUCLEOTIDE SEQUENCE [LARGE SCALE GENOMIC DNA]</scope>
    <source>
        <strain evidence="5">JS</strain>
    </source>
</reference>
<dbReference type="NCBIfam" id="NF003819">
    <property type="entry name" value="PRK05412.1"/>
    <property type="match status" value="1"/>
</dbReference>
<dbReference type="EMBL" id="CP003587">
    <property type="protein sequence ID" value="AGY56619.1"/>
    <property type="molecule type" value="Genomic_DNA"/>
</dbReference>
<gene>
    <name evidence="4" type="ORF">GKIL_0372</name>
</gene>
<dbReference type="PANTHER" id="PTHR30476">
    <property type="entry name" value="UPF0234 PROTEIN YAJQ"/>
    <property type="match status" value="1"/>
</dbReference>
<name>U5QG50_GLOK1</name>
<dbReference type="CDD" id="cd11740">
    <property type="entry name" value="YajQ_like"/>
    <property type="match status" value="1"/>
</dbReference>
<dbReference type="InterPro" id="IPR036183">
    <property type="entry name" value="YajQ-like_sf"/>
</dbReference>
<dbReference type="Pfam" id="PF04461">
    <property type="entry name" value="YajQ"/>
    <property type="match status" value="1"/>
</dbReference>
<dbReference type="InterPro" id="IPR035571">
    <property type="entry name" value="UPF0234-like_C"/>
</dbReference>
<accession>U5QG50</accession>
<comment type="function">
    <text evidence="3">Nucleotide-binding protein.</text>
</comment>
<dbReference type="AlphaFoldDB" id="U5QG50"/>
<evidence type="ECO:0000313" key="4">
    <source>
        <dbReference type="EMBL" id="AGY56619.1"/>
    </source>
</evidence>
<dbReference type="PATRIC" id="fig|1183438.3.peg.374"/>
<keyword evidence="1 3" id="KW-0547">Nucleotide-binding</keyword>
<dbReference type="InterPro" id="IPR035570">
    <property type="entry name" value="UPF0234_N"/>
</dbReference>
<dbReference type="GO" id="GO:0000166">
    <property type="term" value="F:nucleotide binding"/>
    <property type="evidence" value="ECO:0007669"/>
    <property type="project" value="UniProtKB-UniRule"/>
</dbReference>
<evidence type="ECO:0000256" key="1">
    <source>
        <dbReference type="ARBA" id="ARBA00022741"/>
    </source>
</evidence>
<evidence type="ECO:0000313" key="5">
    <source>
        <dbReference type="Proteomes" id="UP000017396"/>
    </source>
</evidence>
<dbReference type="HAMAP" id="MF_00632">
    <property type="entry name" value="UPF0234"/>
    <property type="match status" value="1"/>
</dbReference>
<dbReference type="InterPro" id="IPR007551">
    <property type="entry name" value="YajQ/Smlt4090-like"/>
</dbReference>
<dbReference type="SUPFAM" id="SSF89963">
    <property type="entry name" value="YajQ-like"/>
    <property type="match status" value="2"/>
</dbReference>
<sequence>MAAQTYSFDIVSDFDRQELLNAVDQTLREVKSRYDLKDTRSEVRLDEEQIVIDAASELSLEAIFDILRTKAAKRNLSLKIFAPEKIETAAGNRVRQVIRLQRGLNQELAKKIAKLVRDESKTTVQIQGESVRVTSKSRDELQAVIQLLKNQDYPVALQFVNYR</sequence>
<dbReference type="Proteomes" id="UP000017396">
    <property type="component" value="Chromosome"/>
</dbReference>
<proteinExistence type="inferred from homology"/>
<dbReference type="RefSeq" id="WP_023171638.1">
    <property type="nucleotide sequence ID" value="NC_022600.1"/>
</dbReference>
<dbReference type="Gene3D" id="3.30.70.990">
    <property type="entry name" value="YajQ-like, domain 2"/>
    <property type="match status" value="1"/>
</dbReference>
<dbReference type="HOGENOM" id="CLU_099839_0_0_3"/>
<dbReference type="STRING" id="1183438.GKIL_0372"/>